<evidence type="ECO:0000256" key="4">
    <source>
        <dbReference type="ARBA" id="ARBA00022519"/>
    </source>
</evidence>
<comment type="subunit">
    <text evidence="9">The complex comprises the extracytoplasmic solute receptor protein and the two transmembrane proteins.</text>
</comment>
<keyword evidence="5 9" id="KW-0812">Transmembrane</keyword>
<evidence type="ECO:0000259" key="10">
    <source>
        <dbReference type="Pfam" id="PF04290"/>
    </source>
</evidence>
<evidence type="ECO:0000256" key="6">
    <source>
        <dbReference type="ARBA" id="ARBA00022989"/>
    </source>
</evidence>
<evidence type="ECO:0000256" key="7">
    <source>
        <dbReference type="ARBA" id="ARBA00023136"/>
    </source>
</evidence>
<comment type="similarity">
    <text evidence="8 9">Belongs to the TRAP transporter small permease family.</text>
</comment>
<dbReference type="InterPro" id="IPR007387">
    <property type="entry name" value="TRAP_DctQ"/>
</dbReference>
<dbReference type="InterPro" id="IPR055348">
    <property type="entry name" value="DctQ"/>
</dbReference>
<keyword evidence="12" id="KW-1185">Reference proteome</keyword>
<feature type="transmembrane region" description="Helical" evidence="9">
    <location>
        <begin position="85"/>
        <end position="107"/>
    </location>
</feature>
<organism evidence="11 12">
    <name type="scientific">Marinomonas phaeophyticola</name>
    <dbReference type="NCBI Taxonomy" id="3004091"/>
    <lineage>
        <taxon>Bacteria</taxon>
        <taxon>Pseudomonadati</taxon>
        <taxon>Pseudomonadota</taxon>
        <taxon>Gammaproteobacteria</taxon>
        <taxon>Oceanospirillales</taxon>
        <taxon>Oceanospirillaceae</taxon>
        <taxon>Marinomonas</taxon>
    </lineage>
</organism>
<feature type="transmembrane region" description="Helical" evidence="9">
    <location>
        <begin position="127"/>
        <end position="146"/>
    </location>
</feature>
<comment type="function">
    <text evidence="9">Part of the tripartite ATP-independent periplasmic (TRAP) transport system.</text>
</comment>
<dbReference type="PANTHER" id="PTHR35011:SF10">
    <property type="entry name" value="TRAP TRANSPORTER SMALL PERMEASE PROTEIN"/>
    <property type="match status" value="1"/>
</dbReference>
<evidence type="ECO:0000256" key="8">
    <source>
        <dbReference type="ARBA" id="ARBA00038436"/>
    </source>
</evidence>
<evidence type="ECO:0000256" key="1">
    <source>
        <dbReference type="ARBA" id="ARBA00004429"/>
    </source>
</evidence>
<dbReference type="Proteomes" id="UP001149719">
    <property type="component" value="Unassembled WGS sequence"/>
</dbReference>
<evidence type="ECO:0000256" key="3">
    <source>
        <dbReference type="ARBA" id="ARBA00022475"/>
    </source>
</evidence>
<protein>
    <recommendedName>
        <fullName evidence="9">TRAP transporter small permease protein</fullName>
    </recommendedName>
</protein>
<feature type="domain" description="Tripartite ATP-independent periplasmic transporters DctQ component" evidence="10">
    <location>
        <begin position="23"/>
        <end position="153"/>
    </location>
</feature>
<dbReference type="PANTHER" id="PTHR35011">
    <property type="entry name" value="2,3-DIKETO-L-GULONATE TRAP TRANSPORTER SMALL PERMEASE PROTEIN YIAM"/>
    <property type="match status" value="1"/>
</dbReference>
<keyword evidence="2 9" id="KW-0813">Transport</keyword>
<comment type="caution">
    <text evidence="11">The sequence shown here is derived from an EMBL/GenBank/DDBJ whole genome shotgun (WGS) entry which is preliminary data.</text>
</comment>
<accession>A0ABT4JUJ6</accession>
<proteinExistence type="inferred from homology"/>
<evidence type="ECO:0000313" key="11">
    <source>
        <dbReference type="EMBL" id="MCZ2722015.1"/>
    </source>
</evidence>
<gene>
    <name evidence="11" type="ORF">O1D97_10205</name>
</gene>
<evidence type="ECO:0000256" key="5">
    <source>
        <dbReference type="ARBA" id="ARBA00022692"/>
    </source>
</evidence>
<dbReference type="EMBL" id="JAPUBN010000015">
    <property type="protein sequence ID" value="MCZ2722015.1"/>
    <property type="molecule type" value="Genomic_DNA"/>
</dbReference>
<keyword evidence="7 9" id="KW-0472">Membrane</keyword>
<evidence type="ECO:0000313" key="12">
    <source>
        <dbReference type="Proteomes" id="UP001149719"/>
    </source>
</evidence>
<keyword evidence="6 9" id="KW-1133">Transmembrane helix</keyword>
<reference evidence="11" key="1">
    <citation type="submission" date="2022-12" db="EMBL/GenBank/DDBJ databases">
        <title>Marinomonas 15G1-11 sp. nov, isolated from marine algae.</title>
        <authorList>
            <person name="Butt M."/>
            <person name="Choi D.G."/>
            <person name="Kim J.M."/>
            <person name="Lee J.K."/>
            <person name="Baek J.H."/>
            <person name="Jeon C.O."/>
        </authorList>
    </citation>
    <scope>NUCLEOTIDE SEQUENCE</scope>
    <source>
        <strain evidence="11">15G1-11</strain>
    </source>
</reference>
<feature type="transmembrane region" description="Helical" evidence="9">
    <location>
        <begin position="46"/>
        <end position="64"/>
    </location>
</feature>
<feature type="transmembrane region" description="Helical" evidence="9">
    <location>
        <begin position="12"/>
        <end position="40"/>
    </location>
</feature>
<dbReference type="Pfam" id="PF04290">
    <property type="entry name" value="DctQ"/>
    <property type="match status" value="1"/>
</dbReference>
<sequence>MRKFLNNMYLASGYLSGFCILLITLLIVSQVIGRLFGFIVPSVEDFSGYSLAAATFFGLAYTFREGGHIRVSLAIKFLPASSRRIQELFILAVALLLCAFMSFYTIHLSWESYIFEEVSYGYIPVPIWLPQVPVALGMVMFTIAIADDFFCTLLGQTPNYLKHEDELDVESGLGGDN</sequence>
<evidence type="ECO:0000256" key="2">
    <source>
        <dbReference type="ARBA" id="ARBA00022448"/>
    </source>
</evidence>
<comment type="subcellular location">
    <subcellularLocation>
        <location evidence="1 9">Cell inner membrane</location>
        <topology evidence="1 9">Multi-pass membrane protein</topology>
    </subcellularLocation>
</comment>
<evidence type="ECO:0000256" key="9">
    <source>
        <dbReference type="RuleBase" id="RU369079"/>
    </source>
</evidence>
<dbReference type="RefSeq" id="WP_269125282.1">
    <property type="nucleotide sequence ID" value="NZ_JAPUBN010000015.1"/>
</dbReference>
<name>A0ABT4JUJ6_9GAMM</name>
<keyword evidence="3" id="KW-1003">Cell membrane</keyword>
<keyword evidence="4 9" id="KW-0997">Cell inner membrane</keyword>